<evidence type="ECO:0000313" key="1">
    <source>
        <dbReference type="EMBL" id="MPL71905.1"/>
    </source>
</evidence>
<protein>
    <submittedName>
        <fullName evidence="1">Uncharacterized protein</fullName>
    </submittedName>
</protein>
<reference evidence="1" key="1">
    <citation type="submission" date="2019-08" db="EMBL/GenBank/DDBJ databases">
        <authorList>
            <person name="Kucharzyk K."/>
            <person name="Murdoch R.W."/>
            <person name="Higgins S."/>
            <person name="Loffler F."/>
        </authorList>
    </citation>
    <scope>NUCLEOTIDE SEQUENCE</scope>
</reference>
<name>A0A644TY65_9ZZZZ</name>
<gene>
    <name evidence="1" type="ORF">SDC9_17684</name>
</gene>
<sequence>MIKQFENIDFERIVIKVENAGDTVQVKHTTKFGHKELLGAALLTTDEDGLTGSRMRLMVDAIEVFSSDFEPRLIYAGKDCPVGQRFYPYLNRNIDQSPVEVTYVDNSNASAYPYFVHLHLVTNPMK</sequence>
<dbReference type="EMBL" id="VSSQ01000062">
    <property type="protein sequence ID" value="MPL71905.1"/>
    <property type="molecule type" value="Genomic_DNA"/>
</dbReference>
<accession>A0A644TY65</accession>
<dbReference type="AlphaFoldDB" id="A0A644TY65"/>
<comment type="caution">
    <text evidence="1">The sequence shown here is derived from an EMBL/GenBank/DDBJ whole genome shotgun (WGS) entry which is preliminary data.</text>
</comment>
<organism evidence="1">
    <name type="scientific">bioreactor metagenome</name>
    <dbReference type="NCBI Taxonomy" id="1076179"/>
    <lineage>
        <taxon>unclassified sequences</taxon>
        <taxon>metagenomes</taxon>
        <taxon>ecological metagenomes</taxon>
    </lineage>
</organism>
<proteinExistence type="predicted"/>